<dbReference type="Proteomes" id="UP000321234">
    <property type="component" value="Unassembled WGS sequence"/>
</dbReference>
<dbReference type="OrthoDB" id="5195968at2"/>
<dbReference type="InterPro" id="IPR036513">
    <property type="entry name" value="STAS_dom_sf"/>
</dbReference>
<comment type="similarity">
    <text evidence="1 2">Belongs to the anti-sigma-factor antagonist family.</text>
</comment>
<dbReference type="PANTHER" id="PTHR33495:SF2">
    <property type="entry name" value="ANTI-SIGMA FACTOR ANTAGONIST TM_1081-RELATED"/>
    <property type="match status" value="1"/>
</dbReference>
<keyword evidence="5" id="KW-1185">Reference proteome</keyword>
<dbReference type="Gene3D" id="3.30.750.24">
    <property type="entry name" value="STAS domain"/>
    <property type="match status" value="1"/>
</dbReference>
<dbReference type="InterPro" id="IPR002645">
    <property type="entry name" value="STAS_dom"/>
</dbReference>
<dbReference type="AlphaFoldDB" id="A0A5C8ZI53"/>
<evidence type="ECO:0000313" key="4">
    <source>
        <dbReference type="EMBL" id="TXR56596.1"/>
    </source>
</evidence>
<proteinExistence type="inferred from homology"/>
<dbReference type="SUPFAM" id="SSF52091">
    <property type="entry name" value="SpoIIaa-like"/>
    <property type="match status" value="1"/>
</dbReference>
<dbReference type="PROSITE" id="PS50801">
    <property type="entry name" value="STAS"/>
    <property type="match status" value="1"/>
</dbReference>
<evidence type="ECO:0000256" key="2">
    <source>
        <dbReference type="RuleBase" id="RU003749"/>
    </source>
</evidence>
<accession>A0A5C8ZI53</accession>
<reference evidence="4 5" key="1">
    <citation type="submission" date="2019-07" db="EMBL/GenBank/DDBJ databases">
        <title>Quadrisphaera sp. strain DD2A genome sequencing and assembly.</title>
        <authorList>
            <person name="Kim I."/>
        </authorList>
    </citation>
    <scope>NUCLEOTIDE SEQUENCE [LARGE SCALE GENOMIC DNA]</scope>
    <source>
        <strain evidence="4 5">DD2A</strain>
    </source>
</reference>
<dbReference type="PANTHER" id="PTHR33495">
    <property type="entry name" value="ANTI-SIGMA FACTOR ANTAGONIST TM_1081-RELATED-RELATED"/>
    <property type="match status" value="1"/>
</dbReference>
<dbReference type="RefSeq" id="WP_147925725.1">
    <property type="nucleotide sequence ID" value="NZ_VKAC01000004.1"/>
</dbReference>
<dbReference type="NCBIfam" id="TIGR00377">
    <property type="entry name" value="ant_ant_sig"/>
    <property type="match status" value="1"/>
</dbReference>
<evidence type="ECO:0000256" key="1">
    <source>
        <dbReference type="ARBA" id="ARBA00009013"/>
    </source>
</evidence>
<dbReference type="InterPro" id="IPR003658">
    <property type="entry name" value="Anti-sigma_ant"/>
</dbReference>
<evidence type="ECO:0000313" key="5">
    <source>
        <dbReference type="Proteomes" id="UP000321234"/>
    </source>
</evidence>
<dbReference type="EMBL" id="VKAC01000004">
    <property type="protein sequence ID" value="TXR56596.1"/>
    <property type="molecule type" value="Genomic_DNA"/>
</dbReference>
<comment type="caution">
    <text evidence="4">The sequence shown here is derived from an EMBL/GenBank/DDBJ whole genome shotgun (WGS) entry which is preliminary data.</text>
</comment>
<dbReference type="Pfam" id="PF01740">
    <property type="entry name" value="STAS"/>
    <property type="match status" value="1"/>
</dbReference>
<feature type="domain" description="STAS" evidence="3">
    <location>
        <begin position="37"/>
        <end position="138"/>
    </location>
</feature>
<protein>
    <recommendedName>
        <fullName evidence="2">Anti-sigma factor antagonist</fullName>
    </recommendedName>
</protein>
<gene>
    <name evidence="4" type="ORF">FMM08_07360</name>
</gene>
<dbReference type="CDD" id="cd07043">
    <property type="entry name" value="STAS_anti-anti-sigma_factors"/>
    <property type="match status" value="1"/>
</dbReference>
<organism evidence="4 5">
    <name type="scientific">Quadrisphaera setariae</name>
    <dbReference type="NCBI Taxonomy" id="2593304"/>
    <lineage>
        <taxon>Bacteria</taxon>
        <taxon>Bacillati</taxon>
        <taxon>Actinomycetota</taxon>
        <taxon>Actinomycetes</taxon>
        <taxon>Kineosporiales</taxon>
        <taxon>Kineosporiaceae</taxon>
        <taxon>Quadrisphaera</taxon>
    </lineage>
</organism>
<name>A0A5C8ZI53_9ACTN</name>
<evidence type="ECO:0000259" key="3">
    <source>
        <dbReference type="PROSITE" id="PS50801"/>
    </source>
</evidence>
<sequence>MSCSAAGASGNRPLRTGGLRVAVEDHSRAGSALPLRVMTLVGDLDIASIHRLRSATDLALPADGTGGASDVVVDLASVEFIDSAGLGALLNTLRRTLALGGRLALVGASEQAVRLLTITGVNRVVSLHATLAEALVHGPGVGQAAAARAALA</sequence>
<dbReference type="GO" id="GO:0043856">
    <property type="term" value="F:anti-sigma factor antagonist activity"/>
    <property type="evidence" value="ECO:0007669"/>
    <property type="project" value="InterPro"/>
</dbReference>